<sequence>MAYMLLSTETARLDKTLYNGGASLTTVQHNTSQDASQLFSWLVSDDDTGCLHTLILNSIKCNFTHIN</sequence>
<evidence type="ECO:0000313" key="1">
    <source>
        <dbReference type="EMBL" id="CEK52730.1"/>
    </source>
</evidence>
<organism evidence="1">
    <name type="scientific">Arion vulgaris</name>
    <dbReference type="NCBI Taxonomy" id="1028688"/>
    <lineage>
        <taxon>Eukaryota</taxon>
        <taxon>Metazoa</taxon>
        <taxon>Spiralia</taxon>
        <taxon>Lophotrochozoa</taxon>
        <taxon>Mollusca</taxon>
        <taxon>Gastropoda</taxon>
        <taxon>Heterobranchia</taxon>
        <taxon>Euthyneura</taxon>
        <taxon>Panpulmonata</taxon>
        <taxon>Eupulmonata</taxon>
        <taxon>Stylommatophora</taxon>
        <taxon>Helicina</taxon>
        <taxon>Arionoidea</taxon>
        <taxon>Arionidae</taxon>
        <taxon>Arion</taxon>
    </lineage>
</organism>
<protein>
    <submittedName>
        <fullName evidence="1">Uncharacterized protein</fullName>
    </submittedName>
</protein>
<accession>A0A0B6YB69</accession>
<dbReference type="EMBL" id="HACG01005865">
    <property type="protein sequence ID" value="CEK52730.1"/>
    <property type="molecule type" value="Transcribed_RNA"/>
</dbReference>
<proteinExistence type="predicted"/>
<name>A0A0B6YB69_9EUPU</name>
<gene>
    <name evidence="1" type="primary">ORF17835</name>
</gene>
<reference evidence="1" key="1">
    <citation type="submission" date="2014-12" db="EMBL/GenBank/DDBJ databases">
        <title>Insight into the proteome of Arion vulgaris.</title>
        <authorList>
            <person name="Aradska J."/>
            <person name="Bulat T."/>
            <person name="Smidak R."/>
            <person name="Sarate P."/>
            <person name="Gangsoo J."/>
            <person name="Sialana F."/>
            <person name="Bilban M."/>
            <person name="Lubec G."/>
        </authorList>
    </citation>
    <scope>NUCLEOTIDE SEQUENCE</scope>
    <source>
        <tissue evidence="1">Skin</tissue>
    </source>
</reference>
<dbReference type="AlphaFoldDB" id="A0A0B6YB69"/>